<evidence type="ECO:0000256" key="1">
    <source>
        <dbReference type="ARBA" id="ARBA00023015"/>
    </source>
</evidence>
<accession>Q9JGK4</accession>
<name>Q9JGK4_9ALPH</name>
<keyword evidence="2" id="KW-0238">DNA-binding</keyword>
<dbReference type="PANTHER" id="PTHR23351:SF24">
    <property type="entry name" value="ACTIVATING TRANSCRIPTION FACTOR 3-RELATED"/>
    <property type="match status" value="1"/>
</dbReference>
<feature type="coiled-coil region" evidence="4">
    <location>
        <begin position="82"/>
        <end position="116"/>
    </location>
</feature>
<dbReference type="PROSITE" id="PS00036">
    <property type="entry name" value="BZIP_BASIC"/>
    <property type="match status" value="1"/>
</dbReference>
<gene>
    <name evidence="7" type="primary">meq</name>
</gene>
<dbReference type="InterPro" id="IPR046347">
    <property type="entry name" value="bZIP_sf"/>
</dbReference>
<reference evidence="7" key="1">
    <citation type="submission" date="1999-10" db="EMBL/GenBank/DDBJ databases">
        <title>Difference in the meq gene between oncogenic and attenuated strains of serotype 1 Marek's disease virus.</title>
        <authorList>
            <person name="Lee S."/>
            <person name="Takagi M."/>
            <person name="Ohashi K."/>
            <person name="Sugimoto C."/>
            <person name="Onuma M."/>
        </authorList>
    </citation>
    <scope>NUCLEOTIDE SEQUENCE</scope>
    <source>
        <strain evidence="7">CVI988</strain>
    </source>
</reference>
<evidence type="ECO:0000313" key="7">
    <source>
        <dbReference type="EMBL" id="BAA93716.1"/>
    </source>
</evidence>
<sequence>MSQEPEPGAMPYSPADDPSPLDLSLGSTSRRKKRKSHDIPNSPSKHPFPDGLSEEEKQKLERRRKRNRDSARRRRRKQTDYVDKLHEACEELQRANEHLHKEIRDLRTECTSLRVQLACHEPVCPMAVPLTVTLGLLTTPHDPVPEPPICTPPPPSPDEPNAPHCSGSQPPICTPPPPDTEELCAQLCSTPPPISTPHIIYAPGAFPPPTSYLYPPSSRCGGALRPALLDPTTSHLYSPYFLRSGAMLDPTTSHLYSPYYLRSGAFPPPTSYLYPPSSRCGGALRPALLDPTTSHLYSPFPLLPSPASISGGHLPCIVSCYRAVYPSIAGDGLRSALSCWPGSPFYPISPTSGSGAGEALCSSYRGSRTGFLVFGPDLYSVSLGYSVYGLVVSR</sequence>
<evidence type="ECO:0000256" key="5">
    <source>
        <dbReference type="SAM" id="MobiDB-lite"/>
    </source>
</evidence>
<dbReference type="PRINTS" id="PR00042">
    <property type="entry name" value="LEUZIPPRFOS"/>
</dbReference>
<keyword evidence="3" id="KW-0804">Transcription</keyword>
<proteinExistence type="predicted"/>
<dbReference type="InterPro" id="IPR000837">
    <property type="entry name" value="AP-1"/>
</dbReference>
<evidence type="ECO:0000256" key="3">
    <source>
        <dbReference type="ARBA" id="ARBA00023163"/>
    </source>
</evidence>
<feature type="domain" description="BZIP" evidence="6">
    <location>
        <begin position="57"/>
        <end position="120"/>
    </location>
</feature>
<dbReference type="GO" id="GO:0000981">
    <property type="term" value="F:DNA-binding transcription factor activity, RNA polymerase II-specific"/>
    <property type="evidence" value="ECO:0007669"/>
    <property type="project" value="TreeGrafter"/>
</dbReference>
<dbReference type="PROSITE" id="PS50217">
    <property type="entry name" value="BZIP"/>
    <property type="match status" value="1"/>
</dbReference>
<dbReference type="EMBL" id="AB033119">
    <property type="protein sequence ID" value="BAA93716.1"/>
    <property type="molecule type" value="Genomic_DNA"/>
</dbReference>
<dbReference type="SMART" id="SM00338">
    <property type="entry name" value="BRLZ"/>
    <property type="match status" value="1"/>
</dbReference>
<dbReference type="GO" id="GO:0000978">
    <property type="term" value="F:RNA polymerase II cis-regulatory region sequence-specific DNA binding"/>
    <property type="evidence" value="ECO:0007669"/>
    <property type="project" value="TreeGrafter"/>
</dbReference>
<dbReference type="InterPro" id="IPR004827">
    <property type="entry name" value="bZIP"/>
</dbReference>
<keyword evidence="4" id="KW-0175">Coiled coil</keyword>
<feature type="compositionally biased region" description="Basic residues" evidence="5">
    <location>
        <begin position="60"/>
        <end position="77"/>
    </location>
</feature>
<protein>
    <submittedName>
        <fullName evidence="7">Long Meq</fullName>
    </submittedName>
</protein>
<organism evidence="7">
    <name type="scientific">Gallid alphaherpesvirus 2</name>
    <dbReference type="NCBI Taxonomy" id="10390"/>
    <lineage>
        <taxon>Viruses</taxon>
        <taxon>Duplodnaviria</taxon>
        <taxon>Heunggongvirae</taxon>
        <taxon>Peploviricota</taxon>
        <taxon>Herviviricetes</taxon>
        <taxon>Herpesvirales</taxon>
        <taxon>Orthoherpesviridae</taxon>
        <taxon>Alphaherpesvirinae</taxon>
        <taxon>Mardivirus</taxon>
        <taxon>Mardivirus gallidalpha2</taxon>
    </lineage>
</organism>
<dbReference type="PANTHER" id="PTHR23351">
    <property type="entry name" value="FOS TRANSCRIPTION FACTOR-RELATED"/>
    <property type="match status" value="1"/>
</dbReference>
<feature type="compositionally biased region" description="Pro residues" evidence="5">
    <location>
        <begin position="145"/>
        <end position="160"/>
    </location>
</feature>
<keyword evidence="1" id="KW-0805">Transcription regulation</keyword>
<evidence type="ECO:0000256" key="2">
    <source>
        <dbReference type="ARBA" id="ARBA00023125"/>
    </source>
</evidence>
<feature type="region of interest" description="Disordered" evidence="5">
    <location>
        <begin position="145"/>
        <end position="173"/>
    </location>
</feature>
<feature type="region of interest" description="Disordered" evidence="5">
    <location>
        <begin position="1"/>
        <end position="79"/>
    </location>
</feature>
<dbReference type="SUPFAM" id="SSF57959">
    <property type="entry name" value="Leucine zipper domain"/>
    <property type="match status" value="1"/>
</dbReference>
<dbReference type="Gene3D" id="1.20.5.170">
    <property type="match status" value="1"/>
</dbReference>
<dbReference type="Pfam" id="PF00170">
    <property type="entry name" value="bZIP_1"/>
    <property type="match status" value="1"/>
</dbReference>
<evidence type="ECO:0000259" key="6">
    <source>
        <dbReference type="PROSITE" id="PS50217"/>
    </source>
</evidence>
<evidence type="ECO:0000256" key="4">
    <source>
        <dbReference type="SAM" id="Coils"/>
    </source>
</evidence>